<protein>
    <submittedName>
        <fullName evidence="2">Uncharacterized protein</fullName>
    </submittedName>
</protein>
<feature type="compositionally biased region" description="Basic and acidic residues" evidence="1">
    <location>
        <begin position="28"/>
        <end position="42"/>
    </location>
</feature>
<keyword evidence="3" id="KW-1185">Reference proteome</keyword>
<proteinExistence type="predicted"/>
<organism evidence="2 3">
    <name type="scientific">Rhodococcoides kyotonense</name>
    <dbReference type="NCBI Taxonomy" id="398843"/>
    <lineage>
        <taxon>Bacteria</taxon>
        <taxon>Bacillati</taxon>
        <taxon>Actinomycetota</taxon>
        <taxon>Actinomycetes</taxon>
        <taxon>Mycobacteriales</taxon>
        <taxon>Nocardiaceae</taxon>
        <taxon>Rhodococcoides</taxon>
    </lineage>
</organism>
<name>A0A177YR40_9NOCA</name>
<sequence length="64" mass="7389">MDVRSDGEADEERAEPVPKYRTTVYNNEHTDFVPPHDERASPTEDNPMSDRPFDPAQHEHTRAP</sequence>
<feature type="region of interest" description="Disordered" evidence="1">
    <location>
        <begin position="1"/>
        <end position="64"/>
    </location>
</feature>
<dbReference type="EMBL" id="LVHI01000001">
    <property type="protein sequence ID" value="OAK57498.1"/>
    <property type="molecule type" value="Genomic_DNA"/>
</dbReference>
<reference evidence="2 3" key="1">
    <citation type="submission" date="2016-03" db="EMBL/GenBank/DDBJ databases">
        <title>Genome sequence of Rhodococcus kyotonensis KB10.</title>
        <authorList>
            <person name="Jeong H."/>
            <person name="Hong C.E."/>
            <person name="Jo S.H."/>
            <person name="Park J.M."/>
        </authorList>
    </citation>
    <scope>NUCLEOTIDE SEQUENCE [LARGE SCALE GENOMIC DNA]</scope>
    <source>
        <strain evidence="2 3">KB10</strain>
    </source>
</reference>
<evidence type="ECO:0000256" key="1">
    <source>
        <dbReference type="SAM" id="MobiDB-lite"/>
    </source>
</evidence>
<evidence type="ECO:0000313" key="3">
    <source>
        <dbReference type="Proteomes" id="UP000077519"/>
    </source>
</evidence>
<dbReference type="AlphaFoldDB" id="A0A177YR40"/>
<accession>A0A177YR40</accession>
<feature type="compositionally biased region" description="Basic and acidic residues" evidence="1">
    <location>
        <begin position="51"/>
        <end position="64"/>
    </location>
</feature>
<dbReference type="Proteomes" id="UP000077519">
    <property type="component" value="Unassembled WGS sequence"/>
</dbReference>
<evidence type="ECO:0000313" key="2">
    <source>
        <dbReference type="EMBL" id="OAK57498.1"/>
    </source>
</evidence>
<gene>
    <name evidence="2" type="ORF">A3K89_01505</name>
</gene>
<comment type="caution">
    <text evidence="2">The sequence shown here is derived from an EMBL/GenBank/DDBJ whole genome shotgun (WGS) entry which is preliminary data.</text>
</comment>